<comment type="catalytic activity">
    <reaction evidence="12">
        <text>L-lysyl-L-alpha-amino acid(out) = L-lysyl-L-alpha-amino acid(in)</text>
        <dbReference type="Rhea" id="RHEA:79387"/>
        <dbReference type="ChEBI" id="CHEBI:229965"/>
    </reaction>
</comment>
<dbReference type="PANTHER" id="PTHR23512">
    <property type="entry name" value="MAJOR FACILITATOR SUPERFAMILY DOMAIN-CONTAINING PROTEIN 1"/>
    <property type="match status" value="1"/>
</dbReference>
<evidence type="ECO:0000259" key="26">
    <source>
        <dbReference type="PROSITE" id="PS50850"/>
    </source>
</evidence>
<comment type="catalytic activity">
    <reaction evidence="16">
        <text>L-lysyl-L-lysine(out) = L-lysyl-L-lysine(in)</text>
        <dbReference type="Rhea" id="RHEA:79403"/>
        <dbReference type="ChEBI" id="CHEBI:229956"/>
    </reaction>
</comment>
<feature type="transmembrane region" description="Helical" evidence="25">
    <location>
        <begin position="159"/>
        <end position="178"/>
    </location>
</feature>
<comment type="catalytic activity">
    <reaction evidence="19">
        <text>L-alanyl-L-lysine(out) = L-alanyl-L-lysine(in)</text>
        <dbReference type="Rhea" id="RHEA:79415"/>
        <dbReference type="ChEBI" id="CHEBI:192470"/>
    </reaction>
</comment>
<evidence type="ECO:0000256" key="7">
    <source>
        <dbReference type="ARBA" id="ARBA00023228"/>
    </source>
</evidence>
<evidence type="ECO:0000256" key="16">
    <source>
        <dbReference type="ARBA" id="ARBA00044900"/>
    </source>
</evidence>
<evidence type="ECO:0000256" key="10">
    <source>
        <dbReference type="ARBA" id="ARBA00044881"/>
    </source>
</evidence>
<evidence type="ECO:0000256" key="1">
    <source>
        <dbReference type="ARBA" id="ARBA00004155"/>
    </source>
</evidence>
<evidence type="ECO:0000313" key="28">
    <source>
        <dbReference type="Proteomes" id="UP000199445"/>
    </source>
</evidence>
<evidence type="ECO:0000256" key="21">
    <source>
        <dbReference type="ARBA" id="ARBA00044985"/>
    </source>
</evidence>
<evidence type="ECO:0000256" key="19">
    <source>
        <dbReference type="ARBA" id="ARBA00044919"/>
    </source>
</evidence>
<feature type="transmembrane region" description="Helical" evidence="25">
    <location>
        <begin position="33"/>
        <end position="54"/>
    </location>
</feature>
<feature type="transmembrane region" description="Helical" evidence="25">
    <location>
        <begin position="251"/>
        <end position="271"/>
    </location>
</feature>
<evidence type="ECO:0000256" key="22">
    <source>
        <dbReference type="ARBA" id="ARBA00045018"/>
    </source>
</evidence>
<comment type="subcellular location">
    <subcellularLocation>
        <location evidence="1">Lysosome membrane</location>
        <topology evidence="1">Multi-pass membrane protein</topology>
    </subcellularLocation>
</comment>
<reference evidence="27 28" key="1">
    <citation type="submission" date="2016-10" db="EMBL/GenBank/DDBJ databases">
        <authorList>
            <person name="de Groot N.N."/>
        </authorList>
    </citation>
    <scope>NUCLEOTIDE SEQUENCE [LARGE SCALE GENOMIC DNA]</scope>
    <source>
        <strain evidence="27 28">IBRC-M 10445</strain>
    </source>
</reference>
<comment type="catalytic activity">
    <reaction evidence="15">
        <text>L-arginyl-L-alpha-amino acid(out) = L-arginyl-L-alpha-amino acid(in)</text>
        <dbReference type="Rhea" id="RHEA:79371"/>
        <dbReference type="ChEBI" id="CHEBI:84315"/>
    </reaction>
</comment>
<comment type="subunit">
    <text evidence="24">Homodimer. Interacts with lysosomal protein GLMP (via lumenal domain); the interaction starts while both proteins are still in the endoplasmic reticulum and is required for stabilization of MFSD1 in lysosomes but has no direct effect on its targeting to lysosomes or transporter activity.</text>
</comment>
<dbReference type="InterPro" id="IPR036259">
    <property type="entry name" value="MFS_trans_sf"/>
</dbReference>
<dbReference type="InterPro" id="IPR011701">
    <property type="entry name" value="MFS"/>
</dbReference>
<feature type="transmembrane region" description="Helical" evidence="25">
    <location>
        <begin position="127"/>
        <end position="147"/>
    </location>
</feature>
<dbReference type="GO" id="GO:0022857">
    <property type="term" value="F:transmembrane transporter activity"/>
    <property type="evidence" value="ECO:0007669"/>
    <property type="project" value="InterPro"/>
</dbReference>
<dbReference type="RefSeq" id="WP_091704435.1">
    <property type="nucleotide sequence ID" value="NZ_BMYN01000001.1"/>
</dbReference>
<feature type="transmembrane region" description="Helical" evidence="25">
    <location>
        <begin position="66"/>
        <end position="88"/>
    </location>
</feature>
<sequence length="406" mass="42949">MELTPQSLVSIFISGFFFRFAPATLSGSMQQELSLTATALGIVASMHFWVYTLMQVPAGIFTDSVGVRNSGIIGGAVTSIGAFCFGFAPNLVVLLVGSALIGLGLSAVFVALMTYNATWFSSDRHSLVMGTTMLLAALGSVIAQSPTAHLLNWFSWREIVLFFGGLTFLASTCLVVFCRDAPKRRQEHSTKSKAIVHQLLQGNRGVLRSSQVWLLFLCVAATNGTLYAFLGLWAAPLLIDGFGLQPTQAAQYATIALIVYGVGSLFAGWAADRIGAKKPVIVAAALISATVWSVMAFAEWRPGWGAMVLFVLLGLSGGQVSVIFSATKEAIAPQNVGFATALVNMGAFLAAALVQSGFGIILDIVSIAEKGTGPSLQSYQFALILPLIISGLGVIASLFLRDQPHK</sequence>
<evidence type="ECO:0000256" key="23">
    <source>
        <dbReference type="ARBA" id="ARBA00045709"/>
    </source>
</evidence>
<feature type="transmembrane region" description="Helical" evidence="25">
    <location>
        <begin position="280"/>
        <end position="298"/>
    </location>
</feature>
<name>A0A1I3UYP0_9GAMM</name>
<evidence type="ECO:0000256" key="13">
    <source>
        <dbReference type="ARBA" id="ARBA00044893"/>
    </source>
</evidence>
<comment type="catalytic activity">
    <reaction evidence="17">
        <text>L-arginyl-glycine(out) = L-arginyl-glycine(in)</text>
        <dbReference type="Rhea" id="RHEA:79391"/>
        <dbReference type="ChEBI" id="CHEBI:229955"/>
    </reaction>
</comment>
<evidence type="ECO:0000256" key="20">
    <source>
        <dbReference type="ARBA" id="ARBA00044924"/>
    </source>
</evidence>
<keyword evidence="4 25" id="KW-0812">Transmembrane</keyword>
<evidence type="ECO:0000256" key="25">
    <source>
        <dbReference type="SAM" id="Phobius"/>
    </source>
</evidence>
<comment type="catalytic activity">
    <reaction evidence="18">
        <text>L-histidyl-L-alpha-amino acid(out) = L-histidyl-L-alpha-amino acid(in)</text>
        <dbReference type="Rhea" id="RHEA:79379"/>
        <dbReference type="ChEBI" id="CHEBI:229964"/>
    </reaction>
</comment>
<evidence type="ECO:0000256" key="4">
    <source>
        <dbReference type="ARBA" id="ARBA00022692"/>
    </source>
</evidence>
<comment type="function">
    <text evidence="23">Lysosomal dipeptide uniporter that selectively exports lysine, arginine or histidine-containing dipeptides with a net positive charge from the lysosome lumen into the cytosol. Could play a role in a specific type of protein O-glycosylation indirectly regulating macrophages migration and tissue invasion. Also essential for liver homeostasis.</text>
</comment>
<feature type="domain" description="Major facilitator superfamily (MFS) profile" evidence="26">
    <location>
        <begin position="3"/>
        <end position="405"/>
    </location>
</feature>
<dbReference type="AlphaFoldDB" id="A0A1I3UYP0"/>
<comment type="catalytic activity">
    <reaction evidence="20">
        <text>L-lysyl-glycine(out) = L-lysyl-glycine(in)</text>
        <dbReference type="Rhea" id="RHEA:79407"/>
        <dbReference type="ChEBI" id="CHEBI:191202"/>
    </reaction>
</comment>
<comment type="catalytic activity">
    <reaction evidence="10">
        <text>L-alpha-aminoacyl-L-arginine(out) = L-alpha-aminoacyl-L-arginine(in)</text>
        <dbReference type="Rhea" id="RHEA:79367"/>
        <dbReference type="ChEBI" id="CHEBI:229968"/>
    </reaction>
</comment>
<comment type="catalytic activity">
    <reaction evidence="8">
        <text>L-lysyl-L-alanine(out) = L-lysyl-L-alanine(in)</text>
        <dbReference type="Rhea" id="RHEA:79399"/>
        <dbReference type="ChEBI" id="CHEBI:229954"/>
    </reaction>
</comment>
<evidence type="ECO:0000256" key="3">
    <source>
        <dbReference type="ARBA" id="ARBA00022448"/>
    </source>
</evidence>
<comment type="catalytic activity">
    <reaction evidence="14">
        <text>L-aspartyl-L-lysine(out) = L-aspartyl-L-lysine(in)</text>
        <dbReference type="Rhea" id="RHEA:79411"/>
        <dbReference type="ChEBI" id="CHEBI:229953"/>
    </reaction>
</comment>
<dbReference type="InterPro" id="IPR052187">
    <property type="entry name" value="MFSD1"/>
</dbReference>
<accession>A0A1I3UYP0</accession>
<keyword evidence="7" id="KW-0458">Lysosome</keyword>
<evidence type="ECO:0000256" key="24">
    <source>
        <dbReference type="ARBA" id="ARBA00046376"/>
    </source>
</evidence>
<feature type="transmembrane region" description="Helical" evidence="25">
    <location>
        <begin position="381"/>
        <end position="400"/>
    </location>
</feature>
<dbReference type="EMBL" id="FOSC01000007">
    <property type="protein sequence ID" value="SFJ87011.1"/>
    <property type="molecule type" value="Genomic_DNA"/>
</dbReference>
<dbReference type="SUPFAM" id="SSF103473">
    <property type="entry name" value="MFS general substrate transporter"/>
    <property type="match status" value="1"/>
</dbReference>
<keyword evidence="5 25" id="KW-1133">Transmembrane helix</keyword>
<feature type="transmembrane region" description="Helical" evidence="25">
    <location>
        <begin position="336"/>
        <end position="361"/>
    </location>
</feature>
<comment type="similarity">
    <text evidence="2">Belongs to the major facilitator superfamily.</text>
</comment>
<dbReference type="PROSITE" id="PS50850">
    <property type="entry name" value="MFS"/>
    <property type="match status" value="1"/>
</dbReference>
<evidence type="ECO:0000256" key="8">
    <source>
        <dbReference type="ARBA" id="ARBA00044876"/>
    </source>
</evidence>
<organism evidence="27 28">
    <name type="scientific">Marinobacter persicus</name>
    <dbReference type="NCBI Taxonomy" id="930118"/>
    <lineage>
        <taxon>Bacteria</taxon>
        <taxon>Pseudomonadati</taxon>
        <taxon>Pseudomonadota</taxon>
        <taxon>Gammaproteobacteria</taxon>
        <taxon>Pseudomonadales</taxon>
        <taxon>Marinobacteraceae</taxon>
        <taxon>Marinobacter</taxon>
    </lineage>
</organism>
<comment type="catalytic activity">
    <reaction evidence="11">
        <text>L-alpha-aminoacyl-L-histidine(out) = L-alpha-aminoacyl-L-histidine(in)</text>
        <dbReference type="Rhea" id="RHEA:79375"/>
        <dbReference type="ChEBI" id="CHEBI:229967"/>
    </reaction>
</comment>
<dbReference type="InterPro" id="IPR020846">
    <property type="entry name" value="MFS_dom"/>
</dbReference>
<dbReference type="OrthoDB" id="5620971at2"/>
<evidence type="ECO:0000256" key="18">
    <source>
        <dbReference type="ARBA" id="ARBA00044912"/>
    </source>
</evidence>
<feature type="transmembrane region" description="Helical" evidence="25">
    <location>
        <begin position="94"/>
        <end position="115"/>
    </location>
</feature>
<keyword evidence="6 25" id="KW-0472">Membrane</keyword>
<evidence type="ECO:0000256" key="15">
    <source>
        <dbReference type="ARBA" id="ARBA00044899"/>
    </source>
</evidence>
<gene>
    <name evidence="27" type="ORF">SAMN05216429_1071</name>
</gene>
<evidence type="ECO:0000256" key="5">
    <source>
        <dbReference type="ARBA" id="ARBA00022989"/>
    </source>
</evidence>
<evidence type="ECO:0000256" key="12">
    <source>
        <dbReference type="ARBA" id="ARBA00044891"/>
    </source>
</evidence>
<dbReference type="Proteomes" id="UP000199445">
    <property type="component" value="Unassembled WGS sequence"/>
</dbReference>
<comment type="catalytic activity">
    <reaction evidence="13">
        <text>L-alpha-aminoacyl-L-lysine(out) = L-alpha-aminoacyl-L-lysine(in)</text>
        <dbReference type="Rhea" id="RHEA:79383"/>
        <dbReference type="ChEBI" id="CHEBI:229966"/>
    </reaction>
</comment>
<feature type="transmembrane region" description="Helical" evidence="25">
    <location>
        <begin position="304"/>
        <end position="324"/>
    </location>
</feature>
<evidence type="ECO:0000256" key="17">
    <source>
        <dbReference type="ARBA" id="ARBA00044903"/>
    </source>
</evidence>
<evidence type="ECO:0000313" key="27">
    <source>
        <dbReference type="EMBL" id="SFJ87011.1"/>
    </source>
</evidence>
<dbReference type="GO" id="GO:0005765">
    <property type="term" value="C:lysosomal membrane"/>
    <property type="evidence" value="ECO:0007669"/>
    <property type="project" value="UniProtKB-SubCell"/>
</dbReference>
<evidence type="ECO:0000256" key="9">
    <source>
        <dbReference type="ARBA" id="ARBA00044878"/>
    </source>
</evidence>
<evidence type="ECO:0000256" key="14">
    <source>
        <dbReference type="ARBA" id="ARBA00044898"/>
    </source>
</evidence>
<evidence type="ECO:0000256" key="11">
    <source>
        <dbReference type="ARBA" id="ARBA00044884"/>
    </source>
</evidence>
<proteinExistence type="inferred from homology"/>
<protein>
    <recommendedName>
        <fullName evidence="21">Lysosomal dipeptide transporter MFSD1</fullName>
    </recommendedName>
    <alternativeName>
        <fullName evidence="22">Major facilitator superfamily domain-containing protein 1</fullName>
    </alternativeName>
</protein>
<dbReference type="PANTHER" id="PTHR23512:SF3">
    <property type="entry name" value="MAJOR FACILITATOR SUPERFAMILY DOMAIN-CONTAINING PROTEIN 1"/>
    <property type="match status" value="1"/>
</dbReference>
<keyword evidence="3" id="KW-0813">Transport</keyword>
<evidence type="ECO:0000256" key="6">
    <source>
        <dbReference type="ARBA" id="ARBA00023136"/>
    </source>
</evidence>
<feature type="transmembrane region" description="Helical" evidence="25">
    <location>
        <begin position="212"/>
        <end position="239"/>
    </location>
</feature>
<evidence type="ECO:0000256" key="2">
    <source>
        <dbReference type="ARBA" id="ARBA00008335"/>
    </source>
</evidence>
<dbReference type="Gene3D" id="1.20.1250.20">
    <property type="entry name" value="MFS general substrate transporter like domains"/>
    <property type="match status" value="2"/>
</dbReference>
<dbReference type="Pfam" id="PF07690">
    <property type="entry name" value="MFS_1"/>
    <property type="match status" value="1"/>
</dbReference>
<keyword evidence="28" id="KW-1185">Reference proteome</keyword>
<comment type="catalytic activity">
    <reaction evidence="9">
        <text>L-histidyl-glycine(out) = L-histidyl-glycine(in)</text>
        <dbReference type="Rhea" id="RHEA:79395"/>
        <dbReference type="ChEBI" id="CHEBI:229957"/>
    </reaction>
</comment>